<dbReference type="Pfam" id="PF00512">
    <property type="entry name" value="HisKA"/>
    <property type="match status" value="1"/>
</dbReference>
<dbReference type="PROSITE" id="PS50109">
    <property type="entry name" value="HIS_KIN"/>
    <property type="match status" value="1"/>
</dbReference>
<dbReference type="InterPro" id="IPR011006">
    <property type="entry name" value="CheY-like_superfamily"/>
</dbReference>
<evidence type="ECO:0000256" key="11">
    <source>
        <dbReference type="ARBA" id="ARBA00023136"/>
    </source>
</evidence>
<keyword evidence="5 13" id="KW-0597">Phosphoprotein</keyword>
<dbReference type="InterPro" id="IPR003661">
    <property type="entry name" value="HisK_dim/P_dom"/>
</dbReference>
<evidence type="ECO:0000256" key="12">
    <source>
        <dbReference type="PROSITE-ProRule" id="PRU00110"/>
    </source>
</evidence>
<dbReference type="Proteomes" id="UP001501321">
    <property type="component" value="Unassembled WGS sequence"/>
</dbReference>
<dbReference type="InterPro" id="IPR003594">
    <property type="entry name" value="HATPase_dom"/>
</dbReference>
<feature type="modified residue" description="4-aspartylphosphate" evidence="13">
    <location>
        <position position="469"/>
    </location>
</feature>
<evidence type="ECO:0000256" key="5">
    <source>
        <dbReference type="ARBA" id="ARBA00022553"/>
    </source>
</evidence>
<dbReference type="CDD" id="cd16922">
    <property type="entry name" value="HATPase_EvgS-ArcB-TorS-like"/>
    <property type="match status" value="1"/>
</dbReference>
<evidence type="ECO:0000256" key="2">
    <source>
        <dbReference type="ARBA" id="ARBA00004651"/>
    </source>
</evidence>
<dbReference type="SMART" id="SM00448">
    <property type="entry name" value="REC"/>
    <property type="match status" value="1"/>
</dbReference>
<feature type="domain" description="Response regulatory" evidence="15">
    <location>
        <begin position="420"/>
        <end position="537"/>
    </location>
</feature>
<keyword evidence="18" id="KW-1185">Reference proteome</keyword>
<sequence>MIQPGLIEQEVLHEIAMSIGESLEMDAMLNHAIPIFLRGLGCATAAMLLCGEEEEGGEAGPVFILPRAAQRNQQLNDILARYARQLPQMTLPALLETPASGLYYYAWHLCDQKSGALLLGRSTPIPEALQLEIAPLVYKLGHALKACRQFASLQATQQEMARARDAAQAANRAKSNFLATMSHEIRTPLNAVINLSELLLESELTSRQRELVEGICQGGVSLFQLVNDVLDFSKIEAGKMEIQYSNVELRSLLEGVCNLFEQQATQKGLQFGLSIAPDVPRMLSCDQTRLRQVLQNLLSNAVKFTERGRVHMAVRMTEPNPAGRDLMFQIIDSGIGIRDEEQGKLFEEFHQMDPALNRRFGGSGLGLAIAARLVQMMEGSIGCQSRYGEGSTFWFTLPYQRLSLPATVAHSAVAAQLEGKILLVEDSPTNQMVASALLSKVGCQITVVDNGQDAIAAVTAQPFDLVLMDVSMPGMDGLEATRRIRAIMGPPSAVPIIAMTAHAFAEDKAACLAAGMNDYLTKPLHREQLHAMLARWLQQQGGSPVGEPVPAASEKSLPIIDEQVLAQLANDTSEAVLLKVLDLFLAESKNNLTALEACLVNRDWQQFTKLAHAIKSSAGAMGAKALHQVSSQLEQLSRQGERDKLAALCQELAQIQAQTRLALEAHFQGRMANPPQDKG</sequence>
<evidence type="ECO:0000256" key="6">
    <source>
        <dbReference type="ARBA" id="ARBA00022692"/>
    </source>
</evidence>
<dbReference type="InterPro" id="IPR005467">
    <property type="entry name" value="His_kinase_dom"/>
</dbReference>
<evidence type="ECO:0000259" key="15">
    <source>
        <dbReference type="PROSITE" id="PS50110"/>
    </source>
</evidence>
<dbReference type="Gene3D" id="3.40.50.2300">
    <property type="match status" value="1"/>
</dbReference>
<dbReference type="InterPro" id="IPR036641">
    <property type="entry name" value="HPT_dom_sf"/>
</dbReference>
<dbReference type="RefSeq" id="WP_345009117.1">
    <property type="nucleotide sequence ID" value="NZ_BAABFC010000001.1"/>
</dbReference>
<dbReference type="Gene3D" id="1.10.287.130">
    <property type="match status" value="1"/>
</dbReference>
<comment type="catalytic activity">
    <reaction evidence="1">
        <text>ATP + protein L-histidine = ADP + protein N-phospho-L-histidine.</text>
        <dbReference type="EC" id="2.7.13.3"/>
    </reaction>
</comment>
<dbReference type="Pfam" id="PF02518">
    <property type="entry name" value="HATPase_c"/>
    <property type="match status" value="1"/>
</dbReference>
<dbReference type="CDD" id="cd00088">
    <property type="entry name" value="HPT"/>
    <property type="match status" value="1"/>
</dbReference>
<dbReference type="Pfam" id="PF00072">
    <property type="entry name" value="Response_reg"/>
    <property type="match status" value="1"/>
</dbReference>
<dbReference type="CDD" id="cd00082">
    <property type="entry name" value="HisKA"/>
    <property type="match status" value="1"/>
</dbReference>
<organism evidence="17 18">
    <name type="scientific">Pseudaeromonas paramecii</name>
    <dbReference type="NCBI Taxonomy" id="2138166"/>
    <lineage>
        <taxon>Bacteria</taxon>
        <taxon>Pseudomonadati</taxon>
        <taxon>Pseudomonadota</taxon>
        <taxon>Gammaproteobacteria</taxon>
        <taxon>Aeromonadales</taxon>
        <taxon>Aeromonadaceae</taxon>
        <taxon>Pseudaeromonas</taxon>
    </lineage>
</organism>
<feature type="domain" description="HPt" evidence="16">
    <location>
        <begin position="573"/>
        <end position="670"/>
    </location>
</feature>
<dbReference type="Gene3D" id="3.30.565.10">
    <property type="entry name" value="Histidine kinase-like ATPase, C-terminal domain"/>
    <property type="match status" value="1"/>
</dbReference>
<evidence type="ECO:0000256" key="8">
    <source>
        <dbReference type="ARBA" id="ARBA00022840"/>
    </source>
</evidence>
<dbReference type="InterPro" id="IPR004358">
    <property type="entry name" value="Sig_transdc_His_kin-like_C"/>
</dbReference>
<feature type="modified residue" description="Phosphohistidine" evidence="12">
    <location>
        <position position="612"/>
    </location>
</feature>
<keyword evidence="10" id="KW-0902">Two-component regulatory system</keyword>
<dbReference type="SUPFAM" id="SSF47226">
    <property type="entry name" value="Histidine-containing phosphotransfer domain, HPT domain"/>
    <property type="match status" value="1"/>
</dbReference>
<dbReference type="SMART" id="SM00388">
    <property type="entry name" value="HisKA"/>
    <property type="match status" value="1"/>
</dbReference>
<dbReference type="PANTHER" id="PTHR45339">
    <property type="entry name" value="HYBRID SIGNAL TRANSDUCTION HISTIDINE KINASE J"/>
    <property type="match status" value="1"/>
</dbReference>
<name>A0ABP8PUW7_9GAMM</name>
<reference evidence="18" key="1">
    <citation type="journal article" date="2019" name="Int. J. Syst. Evol. Microbiol.">
        <title>The Global Catalogue of Microorganisms (GCM) 10K type strain sequencing project: providing services to taxonomists for standard genome sequencing and annotation.</title>
        <authorList>
            <consortium name="The Broad Institute Genomics Platform"/>
            <consortium name="The Broad Institute Genome Sequencing Center for Infectious Disease"/>
            <person name="Wu L."/>
            <person name="Ma J."/>
        </authorList>
    </citation>
    <scope>NUCLEOTIDE SEQUENCE [LARGE SCALE GENOMIC DNA]</scope>
    <source>
        <strain evidence="18">JCM 32226</strain>
    </source>
</reference>
<comment type="caution">
    <text evidence="17">The sequence shown here is derived from an EMBL/GenBank/DDBJ whole genome shotgun (WGS) entry which is preliminary data.</text>
</comment>
<protein>
    <recommendedName>
        <fullName evidence="3">histidine kinase</fullName>
        <ecNumber evidence="3">2.7.13.3</ecNumber>
    </recommendedName>
</protein>
<dbReference type="EC" id="2.7.13.3" evidence="3"/>
<keyword evidence="8" id="KW-0067">ATP-binding</keyword>
<evidence type="ECO:0000256" key="4">
    <source>
        <dbReference type="ARBA" id="ARBA00022475"/>
    </source>
</evidence>
<dbReference type="EMBL" id="BAABFC010000001">
    <property type="protein sequence ID" value="GAA4492746.1"/>
    <property type="molecule type" value="Genomic_DNA"/>
</dbReference>
<dbReference type="InterPro" id="IPR001789">
    <property type="entry name" value="Sig_transdc_resp-reg_receiver"/>
</dbReference>
<dbReference type="PRINTS" id="PR00344">
    <property type="entry name" value="BCTRLSENSOR"/>
</dbReference>
<evidence type="ECO:0000256" key="10">
    <source>
        <dbReference type="ARBA" id="ARBA00023012"/>
    </source>
</evidence>
<dbReference type="SMART" id="SM00387">
    <property type="entry name" value="HATPase_c"/>
    <property type="match status" value="1"/>
</dbReference>
<gene>
    <name evidence="17" type="ORF">GCM10023095_01770</name>
</gene>
<feature type="domain" description="Histidine kinase" evidence="14">
    <location>
        <begin position="180"/>
        <end position="401"/>
    </location>
</feature>
<dbReference type="PROSITE" id="PS50894">
    <property type="entry name" value="HPT"/>
    <property type="match status" value="1"/>
</dbReference>
<evidence type="ECO:0000313" key="18">
    <source>
        <dbReference type="Proteomes" id="UP001501321"/>
    </source>
</evidence>
<keyword evidence="9" id="KW-1133">Transmembrane helix</keyword>
<dbReference type="PROSITE" id="PS50110">
    <property type="entry name" value="RESPONSE_REGULATORY"/>
    <property type="match status" value="1"/>
</dbReference>
<dbReference type="InterPro" id="IPR036097">
    <property type="entry name" value="HisK_dim/P_sf"/>
</dbReference>
<dbReference type="SUPFAM" id="SSF52172">
    <property type="entry name" value="CheY-like"/>
    <property type="match status" value="1"/>
</dbReference>
<dbReference type="CDD" id="cd17546">
    <property type="entry name" value="REC_hyHK_CKI1_RcsC-like"/>
    <property type="match status" value="1"/>
</dbReference>
<dbReference type="Gene3D" id="1.20.120.160">
    <property type="entry name" value="HPT domain"/>
    <property type="match status" value="1"/>
</dbReference>
<evidence type="ECO:0000256" key="7">
    <source>
        <dbReference type="ARBA" id="ARBA00022741"/>
    </source>
</evidence>
<dbReference type="InterPro" id="IPR008207">
    <property type="entry name" value="Sig_transdc_His_kin_Hpt_dom"/>
</dbReference>
<evidence type="ECO:0000256" key="13">
    <source>
        <dbReference type="PROSITE-ProRule" id="PRU00169"/>
    </source>
</evidence>
<dbReference type="Pfam" id="PF01627">
    <property type="entry name" value="Hpt"/>
    <property type="match status" value="1"/>
</dbReference>
<evidence type="ECO:0000259" key="14">
    <source>
        <dbReference type="PROSITE" id="PS50109"/>
    </source>
</evidence>
<evidence type="ECO:0000256" key="3">
    <source>
        <dbReference type="ARBA" id="ARBA00012438"/>
    </source>
</evidence>
<comment type="subcellular location">
    <subcellularLocation>
        <location evidence="2">Cell membrane</location>
        <topology evidence="2">Multi-pass membrane protein</topology>
    </subcellularLocation>
</comment>
<dbReference type="SUPFAM" id="SSF55874">
    <property type="entry name" value="ATPase domain of HSP90 chaperone/DNA topoisomerase II/histidine kinase"/>
    <property type="match status" value="1"/>
</dbReference>
<dbReference type="SUPFAM" id="SSF47384">
    <property type="entry name" value="Homodimeric domain of signal transducing histidine kinase"/>
    <property type="match status" value="1"/>
</dbReference>
<keyword evidence="6" id="KW-0812">Transmembrane</keyword>
<evidence type="ECO:0000256" key="1">
    <source>
        <dbReference type="ARBA" id="ARBA00000085"/>
    </source>
</evidence>
<proteinExistence type="predicted"/>
<keyword evidence="4" id="KW-1003">Cell membrane</keyword>
<dbReference type="InterPro" id="IPR036890">
    <property type="entry name" value="HATPase_C_sf"/>
</dbReference>
<evidence type="ECO:0000259" key="16">
    <source>
        <dbReference type="PROSITE" id="PS50894"/>
    </source>
</evidence>
<keyword evidence="11" id="KW-0472">Membrane</keyword>
<evidence type="ECO:0000313" key="17">
    <source>
        <dbReference type="EMBL" id="GAA4492746.1"/>
    </source>
</evidence>
<accession>A0ABP8PUW7</accession>
<dbReference type="PANTHER" id="PTHR45339:SF1">
    <property type="entry name" value="HYBRID SIGNAL TRANSDUCTION HISTIDINE KINASE J"/>
    <property type="match status" value="1"/>
</dbReference>
<keyword evidence="7" id="KW-0547">Nucleotide-binding</keyword>
<evidence type="ECO:0000256" key="9">
    <source>
        <dbReference type="ARBA" id="ARBA00022989"/>
    </source>
</evidence>